<dbReference type="PANTHER" id="PTHR32305">
    <property type="match status" value="1"/>
</dbReference>
<feature type="region of interest" description="Disordered" evidence="1">
    <location>
        <begin position="593"/>
        <end position="613"/>
    </location>
</feature>
<dbReference type="Proteomes" id="UP000005143">
    <property type="component" value="Unassembled WGS sequence"/>
</dbReference>
<protein>
    <submittedName>
        <fullName evidence="2">RhsD protein</fullName>
    </submittedName>
</protein>
<dbReference type="GO" id="GO:0005975">
    <property type="term" value="P:carbohydrate metabolic process"/>
    <property type="evidence" value="ECO:0007669"/>
    <property type="project" value="UniProtKB-ARBA"/>
</dbReference>
<feature type="compositionally biased region" description="Low complexity" evidence="1">
    <location>
        <begin position="593"/>
        <end position="603"/>
    </location>
</feature>
<feature type="region of interest" description="Disordered" evidence="1">
    <location>
        <begin position="2209"/>
        <end position="2228"/>
    </location>
</feature>
<proteinExistence type="predicted"/>
<dbReference type="Gene3D" id="2.180.10.10">
    <property type="entry name" value="RHS repeat-associated core"/>
    <property type="match status" value="3"/>
</dbReference>
<comment type="caution">
    <text evidence="2">The sequence shown here is derived from an EMBL/GenBank/DDBJ whole genome shotgun (WGS) entry which is preliminary data.</text>
</comment>
<feature type="compositionally biased region" description="Gly residues" evidence="1">
    <location>
        <begin position="3011"/>
        <end position="3035"/>
    </location>
</feature>
<dbReference type="PATRIC" id="fig|1097667.3.peg.772"/>
<feature type="region of interest" description="Disordered" evidence="1">
    <location>
        <begin position="1682"/>
        <end position="1718"/>
    </location>
</feature>
<feature type="compositionally biased region" description="Polar residues" evidence="1">
    <location>
        <begin position="1685"/>
        <end position="1699"/>
    </location>
</feature>
<accession>H0E1W3</accession>
<dbReference type="InterPro" id="IPR022385">
    <property type="entry name" value="Rhs_assc_core"/>
</dbReference>
<feature type="region of interest" description="Disordered" evidence="1">
    <location>
        <begin position="2345"/>
        <end position="2364"/>
    </location>
</feature>
<dbReference type="NCBIfam" id="TIGR03696">
    <property type="entry name" value="Rhs_assc_core"/>
    <property type="match status" value="1"/>
</dbReference>
<feature type="region of interest" description="Disordered" evidence="1">
    <location>
        <begin position="2003"/>
        <end position="2024"/>
    </location>
</feature>
<evidence type="ECO:0000313" key="3">
    <source>
        <dbReference type="Proteomes" id="UP000005143"/>
    </source>
</evidence>
<feature type="region of interest" description="Disordered" evidence="1">
    <location>
        <begin position="2145"/>
        <end position="2167"/>
    </location>
</feature>
<dbReference type="InterPro" id="IPR050708">
    <property type="entry name" value="T6SS_VgrG/RHS"/>
</dbReference>
<dbReference type="EMBL" id="AGUD01000034">
    <property type="protein sequence ID" value="EHN12313.1"/>
    <property type="molecule type" value="Genomic_DNA"/>
</dbReference>
<organism evidence="2 3">
    <name type="scientific">Patulibacter medicamentivorans</name>
    <dbReference type="NCBI Taxonomy" id="1097667"/>
    <lineage>
        <taxon>Bacteria</taxon>
        <taxon>Bacillati</taxon>
        <taxon>Actinomycetota</taxon>
        <taxon>Thermoleophilia</taxon>
        <taxon>Solirubrobacterales</taxon>
        <taxon>Patulibacteraceae</taxon>
        <taxon>Patulibacter</taxon>
    </lineage>
</organism>
<feature type="region of interest" description="Disordered" evidence="1">
    <location>
        <begin position="1862"/>
        <end position="1889"/>
    </location>
</feature>
<feature type="region of interest" description="Disordered" evidence="1">
    <location>
        <begin position="2886"/>
        <end position="2921"/>
    </location>
</feature>
<feature type="region of interest" description="Disordered" evidence="1">
    <location>
        <begin position="1329"/>
        <end position="1350"/>
    </location>
</feature>
<reference evidence="2 3" key="1">
    <citation type="journal article" date="2013" name="Biodegradation">
        <title>Quantitative proteomic analysis of ibuprofen-degrading Patulibacter sp. strain I11.</title>
        <authorList>
            <person name="Almeida B."/>
            <person name="Kjeldal H."/>
            <person name="Lolas I."/>
            <person name="Knudsen A.D."/>
            <person name="Carvalho G."/>
            <person name="Nielsen K.L."/>
            <person name="Barreto Crespo M.T."/>
            <person name="Stensballe A."/>
            <person name="Nielsen J.L."/>
        </authorList>
    </citation>
    <scope>NUCLEOTIDE SEQUENCE [LARGE SCALE GENOMIC DNA]</scope>
    <source>
        <strain evidence="2 3">I11</strain>
    </source>
</reference>
<feature type="compositionally biased region" description="Polar residues" evidence="1">
    <location>
        <begin position="2014"/>
        <end position="2024"/>
    </location>
</feature>
<evidence type="ECO:0000313" key="2">
    <source>
        <dbReference type="EMBL" id="EHN12313.1"/>
    </source>
</evidence>
<dbReference type="InterPro" id="IPR013783">
    <property type="entry name" value="Ig-like_fold"/>
</dbReference>
<name>H0E1W3_9ACTN</name>
<feature type="compositionally biased region" description="Basic and acidic residues" evidence="1">
    <location>
        <begin position="1862"/>
        <end position="1874"/>
    </location>
</feature>
<evidence type="ECO:0000256" key="1">
    <source>
        <dbReference type="SAM" id="MobiDB-lite"/>
    </source>
</evidence>
<feature type="region of interest" description="Disordered" evidence="1">
    <location>
        <begin position="1546"/>
        <end position="1578"/>
    </location>
</feature>
<feature type="region of interest" description="Disordered" evidence="1">
    <location>
        <begin position="2418"/>
        <end position="2438"/>
    </location>
</feature>
<feature type="region of interest" description="Disordered" evidence="1">
    <location>
        <begin position="2713"/>
        <end position="2741"/>
    </location>
</feature>
<dbReference type="Gene3D" id="2.60.40.10">
    <property type="entry name" value="Immunoglobulins"/>
    <property type="match status" value="1"/>
</dbReference>
<feature type="region of interest" description="Disordered" evidence="1">
    <location>
        <begin position="3011"/>
        <end position="3036"/>
    </location>
</feature>
<feature type="region of interest" description="Disordered" evidence="1">
    <location>
        <begin position="1212"/>
        <end position="1236"/>
    </location>
</feature>
<dbReference type="PANTHER" id="PTHR32305:SF15">
    <property type="entry name" value="PROTEIN RHSA-RELATED"/>
    <property type="match status" value="1"/>
</dbReference>
<dbReference type="InterPro" id="IPR006530">
    <property type="entry name" value="YD"/>
</dbReference>
<keyword evidence="3" id="KW-1185">Reference proteome</keyword>
<feature type="region of interest" description="Disordered" evidence="1">
    <location>
        <begin position="2757"/>
        <end position="2777"/>
    </location>
</feature>
<sequence>MGLGVGSLGAVGGIAIAAGDEQRPVAPAGPQLQDMQPFIDRQAKEDRERIAEAERVGPLELAGLSDEEALRALRKRLPGLVGRKATAQLDAKKGERVKRYVGLGTQALVEDEKTGRKQLVQSSLPLRVPTSDEEGAPLEPLSTEVEARGDELAAENVPSQYRIARRLGASSGLPNHASSWFTEARFGVVPLAGGRPLGGGQAKLLSDKSVVLNAARDLDYVTAAGAGGSQGMFVLRSKRSPTRLGIRVVGDVDEVREGERRLGAEIVRGRTVVGRLQAPIAADANGTSVPVDWKLDGDVMRMAVDLDDPAIRLPVVVDPSVVEDQRYWVSNTAIDFTGWEFGSATPSFYPTAKGTGFYGYGLTIYSDSTKTFPAGTFGTWTFRAPFDPAFIDEGAHIINVDFGYTAHVPAGGTGSCMQQGIYDPRNTTASYPAGQFENAYWKFGTPTSTTAGPYYGYGGGLGMYTCAAEGTMWNTATYKYRTHGMTQPFDWNGSSPTAGRPANMAVFGLSNGVGKPSANGLAYLGSSLIRMSEQVAPHLTTTGQPTGWVHTAPGFTATATDYGLGSTQVSAAASGMATQTSTPPACLSTSLNPPTGVNPNNGVGNQGDRNNRCPKVLSKAIDTSALPEGANTVTLTGKDLMDNQATLAVPVKVDRSKPTIEQLNPGQVVRPEAPAGSGAPTKISVKAKDQYSGVKTVSVTVDGQPVTVTQPTCAAGECPVEYSFDIPASQLRDGQHRVDVTVTDQVDGAATIANHRESLSFVVTVYHDPTNPPTDPGAQLGRQPVGGLGFEDWWTYDTTETGAGSNLRVNLANGNATWAYTPVSNPGIGLDTFLRLTYNSYEPSGLFPNLLDSGNAGIGAYSVAGRGFSVQLAGFTRLNEKLEIKGPGGIDLLPAVDPQAFAKGVILTDGDGTQHYFERDDSKPGIRFKRPAGVEIELRRFDDNSASAKYWAATRADGVTAFFDREGWATGMQDRHGNRMEFVLETVGTKPGCGSLLCTKRVRYIRDAAALDKTGLEAAGTQAEVQAARQWTLTYDDDNANHTGAGRLVSIEDRKVLPGGQRRLTTFAYGSDRLEKITEAANGPAAQKRSFQLGYLDATSGYLTSVRDPRNNTTSVAYTAAPSAFGSLLGPVLDPLLQWTGIVPNLKFATAVTDRGGRERRYRFDAPSSAGQSHETWVLSDRDATSAQGTRTRVDKVTVDGAGRMTDLTQAADDPATQGVNEAAASPRRSQQHWTGDNYVGWSSEALEEPTKTVTTEYEWGDLGQLRSETEHFGTAGAGGTPTRSRSWGYNEHWGTIHNADEDDSGTSPAASGIGPFVFDVNREVDRNGKATDYDYTPPGDVVGGDPDRGDLYKLRRDGAGDETFRYTPRGLMTKHTQKVWDDAPATGSFWEGESAEVDEEWSLFDGNGDPALRLDQRDRPWTTARDEVGNVVRLLDPRAGVPTVTVAAEAPLATSDNPAVDLGAVRTAARLQGDKFVARWTYDALDRQVAAAIPKSSGILPAENPDRFRVTATSYDLNDNVIAARDGNGEIGSSTYTATDKLATRTSPSVEHHVDAPEADDDLPTTQTSGTPEVTRYSYDKADNVKEQSDPLGALGSGAHRTSWTYDLFDEPTVRVQYGAAADDQAKLVTSRAYDARGNVVGESDAKANGAASIGDAEVNAKTPAKQRTAYEYDTFDRLKSKTENPFGSPSASTQLITNYGYDGEDRPTRTTTPAGRTSITVYDDRGEVVEQKEPFKYEATGDRLTRTDENAMAVTSYKRRLDGQLYEVTSPRGNATSAAGDFVTKLGYWDTGELRVRSVPRAAGQYGDPDAWKVRYDINAVGDPELIVDARGKALTNEFLDTGELAKTTRPSFWIYDQDKQTLRERTSDDPKATQVGDAELPASPGHGDFGKVEPQALPDIVPAKGPTSFGYDDELRLNRVTAQGDVSGHVTQNLFYDPVGRLTKRTIPLAGSGEDIDTIDLSWQYDANGNTRAAIDGRKSATVYRYDSYDRLKSVTAPANCDSGSGCARPKTTQSFDPNGNVETEVTPLSTNPQVEDWDGDAGTSDATTGTKIRHYDAADRLVTEVDEAGAKTQHDYDEDGLTTVDYRPRAFSDATDATPDDDFATRYTRDGGGRVLKRTEKVDDGGSTSTLETTFEYDRNGNQTKVVSPGSAKSAGQSVEDRVQTRRYDGRDLPWVTTVGDGADARSTITEYDGNGWLRRTVKPEGVQNPGPDATPEHEDLTGNEIGVTPLQTNATKNAEVREYDDDGLLIGRNLPWGDSDNANGQHHRWRQAYGYTNRGLVSSIGEVYEVGTGSGKYNHDTLIDYNLAGWPTETNERGWTQGDDPPPSSVKGDRLVYDYDKQGNQKRWRSPGRSRDIRRGFYPSGQMAWRCGVRNDGTGSKLSEEQVFSYEYDQAGGLTKLTDWMHHQVRPETANQCQEEAVSNDGYTPDRNTLIKRDRAGRPASVNESWDNGKDTVYSYVKNAPALISEVRTDGRVSGTDFTNGTRTKYGYDLLDRNTRVRVYSPSTGTNPDRTTDLRWWPSGDRRQVTKPATTSGRTVEERFYDTAGLIRERNVTEPGDTSVSRKRFYEYDKNGNRTKDERGENDYNARDQLTKWQRRRPNPDVNAAPANRLLMPAKTEKDPGKTTTYDVDGAGRKKKTTDTIVIADGGTDVTTEVITSNEYDGDRLLKSDRQIKTWGTGLQGSRSAQSDCYAYNTFGSMTAMRREKTAKEPAGVGTEPAHLPAPGGCSTSTSPIEVQYTYDTFERLTAGRERQHDESDESDTGNLDPSQAYCYDALDRRDRRVTGLSGDDDPSGGDDVEQLRRARAACTKATPPGSDIKGHDYSYLGLTEQLTRENRDGDKIQTYEYTANGERLGRLKTDGGVPQWRAYETDAQGSVVGLESPTTGKVAEDDEYRTDPYGGPVSPEKDLGTDAEDNPFRFQGFYKDQDTGTYDMQARAYRPDIGQFLQQDRYSDPKADLQLAADPLTSSRYSFTAANPATRAEYDGHFGEGSVFGSIGASGGTVGGGSSSGKGSAGAGGGRQQGGSGADSIVRALNGAAQEVAARIIPTANDAWSDTSAGRAIREREARRCLGGVGVTAYACTGLFPLPSAKTESLGEFIKSMTCDPGKPWSCALFLGTGAIGKVGEKVFGKALGEALDSVVDGGRRRAGVANGAKPRPLPGASAAMPSLPAQLRGGASNVTVYRGINRDGKEIYIGITSRFKKRAYEHRNRFDLEPITPTPVTRGQARAIEQAGIVNARSRGLAYENKINSVSPRHDYYDDAVSWGQAWMQHNGH</sequence>
<feature type="region of interest" description="Disordered" evidence="1">
    <location>
        <begin position="1172"/>
        <end position="1192"/>
    </location>
</feature>
<dbReference type="NCBIfam" id="TIGR01643">
    <property type="entry name" value="YD_repeat_2x"/>
    <property type="match status" value="1"/>
</dbReference>
<feature type="region of interest" description="Disordered" evidence="1">
    <location>
        <begin position="2094"/>
        <end position="2113"/>
    </location>
</feature>
<gene>
    <name evidence="2" type="ORF">PAI11_07750</name>
</gene>